<proteinExistence type="predicted"/>
<gene>
    <name evidence="2" type="ORF">QBC37DRAFT_136078</name>
</gene>
<protein>
    <submittedName>
        <fullName evidence="2">Uncharacterized protein</fullName>
    </submittedName>
</protein>
<comment type="caution">
    <text evidence="2">The sequence shown here is derived from an EMBL/GenBank/DDBJ whole genome shotgun (WGS) entry which is preliminary data.</text>
</comment>
<evidence type="ECO:0000256" key="1">
    <source>
        <dbReference type="SAM" id="MobiDB-lite"/>
    </source>
</evidence>
<reference evidence="2" key="1">
    <citation type="journal article" date="2023" name="Mol. Phylogenet. Evol.">
        <title>Genome-scale phylogeny and comparative genomics of the fungal order Sordariales.</title>
        <authorList>
            <person name="Hensen N."/>
            <person name="Bonometti L."/>
            <person name="Westerberg I."/>
            <person name="Brannstrom I.O."/>
            <person name="Guillou S."/>
            <person name="Cros-Aarteil S."/>
            <person name="Calhoun S."/>
            <person name="Haridas S."/>
            <person name="Kuo A."/>
            <person name="Mondo S."/>
            <person name="Pangilinan J."/>
            <person name="Riley R."/>
            <person name="LaButti K."/>
            <person name="Andreopoulos B."/>
            <person name="Lipzen A."/>
            <person name="Chen C."/>
            <person name="Yan M."/>
            <person name="Daum C."/>
            <person name="Ng V."/>
            <person name="Clum A."/>
            <person name="Steindorff A."/>
            <person name="Ohm R.A."/>
            <person name="Martin F."/>
            <person name="Silar P."/>
            <person name="Natvig D.O."/>
            <person name="Lalanne C."/>
            <person name="Gautier V."/>
            <person name="Ament-Velasquez S.L."/>
            <person name="Kruys A."/>
            <person name="Hutchinson M.I."/>
            <person name="Powell A.J."/>
            <person name="Barry K."/>
            <person name="Miller A.N."/>
            <person name="Grigoriev I.V."/>
            <person name="Debuchy R."/>
            <person name="Gladieux P."/>
            <person name="Hiltunen Thoren M."/>
            <person name="Johannesson H."/>
        </authorList>
    </citation>
    <scope>NUCLEOTIDE SEQUENCE</scope>
    <source>
        <strain evidence="2">PSN293</strain>
    </source>
</reference>
<dbReference type="PANTHER" id="PTHR42087">
    <property type="entry name" value="ILP IS AN APOPTOSIS INHIBITOR"/>
    <property type="match status" value="1"/>
</dbReference>
<dbReference type="InterPro" id="IPR053267">
    <property type="entry name" value="Verrucosidin_biosynth-assoc"/>
</dbReference>
<sequence length="282" mass="30909">MAYGRPGEPSFSHEQVTYCSPSYYYGYGDSSSSSYVKQEEAEYQETQAHHHPGHAQQPFLDSNFDIFDWHPNFQSCVRYFLDHAQYNGPVQALAAFINIKLPFQKASNPVLSSRAAGSPPGSILGAPTAAIASIALLPYIRRLIVTGFDLPAVLHTFFGDDWSAGIGPLHEQERRNYLFAAKSASWLKVKQAYDMSDDEQVVPFLKPLQNVSEKEIQGAEQGWSEWLAMQDWMLGPRAPERATGGRRGSGGGSGSGSGRGKGGGSGGSSSSRHHQKFKMEED</sequence>
<evidence type="ECO:0000313" key="3">
    <source>
        <dbReference type="Proteomes" id="UP001301769"/>
    </source>
</evidence>
<name>A0AAN6YJY9_9PEZI</name>
<dbReference type="EMBL" id="MU858048">
    <property type="protein sequence ID" value="KAK4219451.1"/>
    <property type="molecule type" value="Genomic_DNA"/>
</dbReference>
<accession>A0AAN6YJY9</accession>
<dbReference type="Proteomes" id="UP001301769">
    <property type="component" value="Unassembled WGS sequence"/>
</dbReference>
<feature type="compositionally biased region" description="Gly residues" evidence="1">
    <location>
        <begin position="245"/>
        <end position="267"/>
    </location>
</feature>
<keyword evidence="3" id="KW-1185">Reference proteome</keyword>
<dbReference type="PANTHER" id="PTHR42087:SF1">
    <property type="entry name" value="ILP IS AN APOPTOSIS INHIBITOR"/>
    <property type="match status" value="1"/>
</dbReference>
<evidence type="ECO:0000313" key="2">
    <source>
        <dbReference type="EMBL" id="KAK4219451.1"/>
    </source>
</evidence>
<feature type="region of interest" description="Disordered" evidence="1">
    <location>
        <begin position="237"/>
        <end position="282"/>
    </location>
</feature>
<dbReference type="AlphaFoldDB" id="A0AAN6YJY9"/>
<organism evidence="2 3">
    <name type="scientific">Rhypophila decipiens</name>
    <dbReference type="NCBI Taxonomy" id="261697"/>
    <lineage>
        <taxon>Eukaryota</taxon>
        <taxon>Fungi</taxon>
        <taxon>Dikarya</taxon>
        <taxon>Ascomycota</taxon>
        <taxon>Pezizomycotina</taxon>
        <taxon>Sordariomycetes</taxon>
        <taxon>Sordariomycetidae</taxon>
        <taxon>Sordariales</taxon>
        <taxon>Naviculisporaceae</taxon>
        <taxon>Rhypophila</taxon>
    </lineage>
</organism>
<reference evidence="2" key="2">
    <citation type="submission" date="2023-05" db="EMBL/GenBank/DDBJ databases">
        <authorList>
            <consortium name="Lawrence Berkeley National Laboratory"/>
            <person name="Steindorff A."/>
            <person name="Hensen N."/>
            <person name="Bonometti L."/>
            <person name="Westerberg I."/>
            <person name="Brannstrom I.O."/>
            <person name="Guillou S."/>
            <person name="Cros-Aarteil S."/>
            <person name="Calhoun S."/>
            <person name="Haridas S."/>
            <person name="Kuo A."/>
            <person name="Mondo S."/>
            <person name="Pangilinan J."/>
            <person name="Riley R."/>
            <person name="Labutti K."/>
            <person name="Andreopoulos B."/>
            <person name="Lipzen A."/>
            <person name="Chen C."/>
            <person name="Yanf M."/>
            <person name="Daum C."/>
            <person name="Ng V."/>
            <person name="Clum A."/>
            <person name="Ohm R."/>
            <person name="Martin F."/>
            <person name="Silar P."/>
            <person name="Natvig D."/>
            <person name="Lalanne C."/>
            <person name="Gautier V."/>
            <person name="Ament-Velasquez S.L."/>
            <person name="Kruys A."/>
            <person name="Hutchinson M.I."/>
            <person name="Powell A.J."/>
            <person name="Barry K."/>
            <person name="Miller A.N."/>
            <person name="Grigoriev I.V."/>
            <person name="Debuchy R."/>
            <person name="Gladieux P."/>
            <person name="Thoren M.H."/>
            <person name="Johannesson H."/>
        </authorList>
    </citation>
    <scope>NUCLEOTIDE SEQUENCE</scope>
    <source>
        <strain evidence="2">PSN293</strain>
    </source>
</reference>